<evidence type="ECO:0000313" key="1">
    <source>
        <dbReference type="EMBL" id="CUV14815.1"/>
    </source>
</evidence>
<protein>
    <submittedName>
        <fullName evidence="1">Uncharacterized protein</fullName>
    </submittedName>
</protein>
<sequence>MAERVFYGVMLAGRRIGRPAMLASVPIRGNHWR</sequence>
<accession>A0A0S4TYZ3</accession>
<dbReference type="AlphaFoldDB" id="A0A0S4TYZ3"/>
<gene>
    <name evidence="1" type="ORF">RUN39_v1_960056</name>
</gene>
<organism evidence="1">
    <name type="scientific">Ralstonia solanacearum</name>
    <name type="common">Pseudomonas solanacearum</name>
    <dbReference type="NCBI Taxonomy" id="305"/>
    <lineage>
        <taxon>Bacteria</taxon>
        <taxon>Pseudomonadati</taxon>
        <taxon>Pseudomonadota</taxon>
        <taxon>Betaproteobacteria</taxon>
        <taxon>Burkholderiales</taxon>
        <taxon>Burkholderiaceae</taxon>
        <taxon>Ralstonia</taxon>
        <taxon>Ralstonia solanacearum species complex</taxon>
    </lineage>
</organism>
<reference evidence="1" key="1">
    <citation type="submission" date="2015-10" db="EMBL/GenBank/DDBJ databases">
        <authorList>
            <person name="Gilbert D.G."/>
        </authorList>
    </citation>
    <scope>NUCLEOTIDE SEQUENCE</scope>
    <source>
        <strain evidence="1">Phyl III-seqv23</strain>
    </source>
</reference>
<dbReference type="EMBL" id="LN899819">
    <property type="protein sequence ID" value="CUV14815.1"/>
    <property type="molecule type" value="Genomic_DNA"/>
</dbReference>
<proteinExistence type="predicted"/>
<name>A0A0S4TYZ3_RALSL</name>